<accession>A0AAN6YRJ8</accession>
<protein>
    <recommendedName>
        <fullName evidence="4">CSN8/PSMD8/EIF3K domain-containing protein</fullName>
    </recommendedName>
</protein>
<organism evidence="2 3">
    <name type="scientific">Canariomyces notabilis</name>
    <dbReference type="NCBI Taxonomy" id="2074819"/>
    <lineage>
        <taxon>Eukaryota</taxon>
        <taxon>Fungi</taxon>
        <taxon>Dikarya</taxon>
        <taxon>Ascomycota</taxon>
        <taxon>Pezizomycotina</taxon>
        <taxon>Sordariomycetes</taxon>
        <taxon>Sordariomycetidae</taxon>
        <taxon>Sordariales</taxon>
        <taxon>Chaetomiaceae</taxon>
        <taxon>Canariomyces</taxon>
    </lineage>
</organism>
<reference evidence="2" key="2">
    <citation type="submission" date="2023-05" db="EMBL/GenBank/DDBJ databases">
        <authorList>
            <consortium name="Lawrence Berkeley National Laboratory"/>
            <person name="Steindorff A."/>
            <person name="Hensen N."/>
            <person name="Bonometti L."/>
            <person name="Westerberg I."/>
            <person name="Brannstrom I.O."/>
            <person name="Guillou S."/>
            <person name="Cros-Aarteil S."/>
            <person name="Calhoun S."/>
            <person name="Haridas S."/>
            <person name="Kuo A."/>
            <person name="Mondo S."/>
            <person name="Pangilinan J."/>
            <person name="Riley R."/>
            <person name="Labutti K."/>
            <person name="Andreopoulos B."/>
            <person name="Lipzen A."/>
            <person name="Chen C."/>
            <person name="Yanf M."/>
            <person name="Daum C."/>
            <person name="Ng V."/>
            <person name="Clum A."/>
            <person name="Ohm R."/>
            <person name="Martin F."/>
            <person name="Silar P."/>
            <person name="Natvig D."/>
            <person name="Lalanne C."/>
            <person name="Gautier V."/>
            <person name="Ament-Velasquez S.L."/>
            <person name="Kruys A."/>
            <person name="Hutchinson M.I."/>
            <person name="Powell A.J."/>
            <person name="Barry K."/>
            <person name="Miller A.N."/>
            <person name="Grigoriev I.V."/>
            <person name="Debuchy R."/>
            <person name="Gladieux P."/>
            <person name="Thoren M.H."/>
            <person name="Johannesson H."/>
        </authorList>
    </citation>
    <scope>NUCLEOTIDE SEQUENCE</scope>
    <source>
        <strain evidence="2">CBS 508.74</strain>
    </source>
</reference>
<feature type="compositionally biased region" description="Polar residues" evidence="1">
    <location>
        <begin position="71"/>
        <end position="81"/>
    </location>
</feature>
<evidence type="ECO:0000256" key="1">
    <source>
        <dbReference type="SAM" id="MobiDB-lite"/>
    </source>
</evidence>
<feature type="region of interest" description="Disordered" evidence="1">
    <location>
        <begin position="48"/>
        <end position="81"/>
    </location>
</feature>
<evidence type="ECO:0008006" key="4">
    <source>
        <dbReference type="Google" id="ProtNLM"/>
    </source>
</evidence>
<dbReference type="RefSeq" id="XP_064669627.1">
    <property type="nucleotide sequence ID" value="XM_064813647.1"/>
</dbReference>
<gene>
    <name evidence="2" type="ORF">N656DRAFT_768732</name>
</gene>
<dbReference type="Proteomes" id="UP001302812">
    <property type="component" value="Unassembled WGS sequence"/>
</dbReference>
<dbReference type="EMBL" id="MU853343">
    <property type="protein sequence ID" value="KAK4112057.1"/>
    <property type="molecule type" value="Genomic_DNA"/>
</dbReference>
<dbReference type="PANTHER" id="PTHR39398">
    <property type="entry name" value="YALI0F14311P"/>
    <property type="match status" value="1"/>
</dbReference>
<dbReference type="PANTHER" id="PTHR39398:SF1">
    <property type="entry name" value="CSN8_PSMD8_EIF3K DOMAIN-CONTAINING PROTEIN"/>
    <property type="match status" value="1"/>
</dbReference>
<keyword evidence="3" id="KW-1185">Reference proteome</keyword>
<dbReference type="AlphaFoldDB" id="A0AAN6YRJ8"/>
<comment type="caution">
    <text evidence="2">The sequence shown here is derived from an EMBL/GenBank/DDBJ whole genome shotgun (WGS) entry which is preliminary data.</text>
</comment>
<evidence type="ECO:0000313" key="3">
    <source>
        <dbReference type="Proteomes" id="UP001302812"/>
    </source>
</evidence>
<evidence type="ECO:0000313" key="2">
    <source>
        <dbReference type="EMBL" id="KAK4112057.1"/>
    </source>
</evidence>
<feature type="region of interest" description="Disordered" evidence="1">
    <location>
        <begin position="143"/>
        <end position="163"/>
    </location>
</feature>
<reference evidence="2" key="1">
    <citation type="journal article" date="2023" name="Mol. Phylogenet. Evol.">
        <title>Genome-scale phylogeny and comparative genomics of the fungal order Sordariales.</title>
        <authorList>
            <person name="Hensen N."/>
            <person name="Bonometti L."/>
            <person name="Westerberg I."/>
            <person name="Brannstrom I.O."/>
            <person name="Guillou S."/>
            <person name="Cros-Aarteil S."/>
            <person name="Calhoun S."/>
            <person name="Haridas S."/>
            <person name="Kuo A."/>
            <person name="Mondo S."/>
            <person name="Pangilinan J."/>
            <person name="Riley R."/>
            <person name="LaButti K."/>
            <person name="Andreopoulos B."/>
            <person name="Lipzen A."/>
            <person name="Chen C."/>
            <person name="Yan M."/>
            <person name="Daum C."/>
            <person name="Ng V."/>
            <person name="Clum A."/>
            <person name="Steindorff A."/>
            <person name="Ohm R.A."/>
            <person name="Martin F."/>
            <person name="Silar P."/>
            <person name="Natvig D.O."/>
            <person name="Lalanne C."/>
            <person name="Gautier V."/>
            <person name="Ament-Velasquez S.L."/>
            <person name="Kruys A."/>
            <person name="Hutchinson M.I."/>
            <person name="Powell A.J."/>
            <person name="Barry K."/>
            <person name="Miller A.N."/>
            <person name="Grigoriev I.V."/>
            <person name="Debuchy R."/>
            <person name="Gladieux P."/>
            <person name="Hiltunen Thoren M."/>
            <person name="Johannesson H."/>
        </authorList>
    </citation>
    <scope>NUCLEOTIDE SEQUENCE</scope>
    <source>
        <strain evidence="2">CBS 508.74</strain>
    </source>
</reference>
<sequence>MIENRRLLSPKVQEAYYAKIAERYLAFCTDAGDSDGLQKQFGRLAITDSQQLPSSSSPTPPPSRPPTSHSNPQQKQTNDSDLGQILSALRKLREGIVASRRRDTFAAQVYLFAVRLGILTSSYETYYPALLYLLHTLHPMSTTSTTATTTNSNPTPQASPSASLLTPVELHEAQSYLILDTACRTGDLAEAYALRRRFRFADAKVDAALRALAHDNWVAWRRVARTVDGHRARIMEFAEPELRTHTLKAIGRSYLSADMGFVEKATGLAWEELKTRFAVGWELEQPPGGLGEGEIARVIIRRVKVR</sequence>
<dbReference type="GeneID" id="89937772"/>
<proteinExistence type="predicted"/>
<name>A0AAN6YRJ8_9PEZI</name>